<dbReference type="InterPro" id="IPR050794">
    <property type="entry name" value="CPA2_transporter"/>
</dbReference>
<feature type="domain" description="Cation/H(+) antiporter central" evidence="12">
    <location>
        <begin position="498"/>
        <end position="624"/>
    </location>
</feature>
<feature type="transmembrane region" description="Helical" evidence="10">
    <location>
        <begin position="390"/>
        <end position="411"/>
    </location>
</feature>
<protein>
    <submittedName>
        <fullName evidence="14">Cation/H(+) antiporter like</fullName>
    </submittedName>
</protein>
<dbReference type="KEGG" id="qsa:O6P43_015045"/>
<feature type="domain" description="Cation/H+ exchanger transmembrane" evidence="11">
    <location>
        <begin position="57"/>
        <end position="441"/>
    </location>
</feature>
<feature type="transmembrane region" description="Helical" evidence="10">
    <location>
        <begin position="248"/>
        <end position="266"/>
    </location>
</feature>
<dbReference type="Proteomes" id="UP001163823">
    <property type="component" value="Chromosome 6"/>
</dbReference>
<keyword evidence="5" id="KW-0630">Potassium</keyword>
<proteinExistence type="inferred from homology"/>
<sequence length="784" mass="87932">MAMFLYKKPPNTTEQCMSLPPKVNSEGIWTYLDSHDPWMILKSALPAVQLEMSLIFVMTLAFHLFLGRIGISKFTSQVLTGLIIGTSFNETWKEKRNFLFHLESQDVLGLISVFGYSLFLFLVGVKTDMSMIHRTGRKAMNIGVVATLTPFLFAVAFKYILATRYPLDQSHRAQLPYLIAMLSLTPFPVISSVLSELKILNSELGRLALSSAIVSDMFSIFMTCISGLSEIWVSGNKVKAVLDLAGMFFYVFVVVFLLRPAMYWVVKRTPEGSRVNENYIFFIVLCVLLSAYLSNVLDQYALFGPYILGLAVPEGPPLGSAIIDKFDTFVSGVFIPLFVTTCAMRVDLDELMKWDNFTLTVTILAVVTSFAKLVACMLPPLYCRMPLRDAMALTVIMSCKGIVELGGYTFFRDRKTISDNVFALLAIIVLINSTITPLLVKILYDPSRKYAGYMKRNVTDLKDHAELRLLVCIIRPDNIPSMVNLLEVSCPTRDYPLGVYVLQLIELIGRASPVFISHQMQKKTIASHSCSEKVLVAFGHFEREYWGSAVVNIFTAVSPQRMMHEDICTMALDKLTSLIILPFHRKWSEDGTQIELDDSSTRALNCSVLERAPCSVGIIVDRGQSHLPLSTETPNRICMIFLGGEDDREALTLAKRMARDSHMSLTVIRFLAPKDQIADEKWDERVDSTVLNDVMNNSVGDAYVTYIEEIVRDGPQTALIIRSFVEEYDLIVVGRRYGINSHQTSGLLEWSEFPELGVLGDLLASTDMTCNASVLVVQQQRVAR</sequence>
<evidence type="ECO:0000256" key="4">
    <source>
        <dbReference type="ARBA" id="ARBA00022692"/>
    </source>
</evidence>
<feature type="transmembrane region" description="Helical" evidence="10">
    <location>
        <begin position="52"/>
        <end position="71"/>
    </location>
</feature>
<dbReference type="Gene3D" id="1.20.1530.20">
    <property type="match status" value="1"/>
</dbReference>
<feature type="domain" description="Cation/H(+) antiporter C-terminal" evidence="13">
    <location>
        <begin position="638"/>
        <end position="780"/>
    </location>
</feature>
<feature type="transmembrane region" description="Helical" evidence="10">
    <location>
        <begin position="423"/>
        <end position="444"/>
    </location>
</feature>
<dbReference type="InterPro" id="IPR038770">
    <property type="entry name" value="Na+/solute_symporter_sf"/>
</dbReference>
<feature type="transmembrane region" description="Helical" evidence="10">
    <location>
        <begin position="357"/>
        <end position="378"/>
    </location>
</feature>
<dbReference type="InterPro" id="IPR006153">
    <property type="entry name" value="Cation/H_exchanger_TM"/>
</dbReference>
<dbReference type="EMBL" id="JARAOO010000006">
    <property type="protein sequence ID" value="KAJ7965398.1"/>
    <property type="molecule type" value="Genomic_DNA"/>
</dbReference>
<evidence type="ECO:0000256" key="9">
    <source>
        <dbReference type="ARBA" id="ARBA00038341"/>
    </source>
</evidence>
<dbReference type="Gene3D" id="3.40.50.12370">
    <property type="match status" value="1"/>
</dbReference>
<keyword evidence="3" id="KW-0633">Potassium transport</keyword>
<keyword evidence="15" id="KW-1185">Reference proteome</keyword>
<organism evidence="14 15">
    <name type="scientific">Quillaja saponaria</name>
    <name type="common">Soap bark tree</name>
    <dbReference type="NCBI Taxonomy" id="32244"/>
    <lineage>
        <taxon>Eukaryota</taxon>
        <taxon>Viridiplantae</taxon>
        <taxon>Streptophyta</taxon>
        <taxon>Embryophyta</taxon>
        <taxon>Tracheophyta</taxon>
        <taxon>Spermatophyta</taxon>
        <taxon>Magnoliopsida</taxon>
        <taxon>eudicotyledons</taxon>
        <taxon>Gunneridae</taxon>
        <taxon>Pentapetalae</taxon>
        <taxon>rosids</taxon>
        <taxon>fabids</taxon>
        <taxon>Fabales</taxon>
        <taxon>Quillajaceae</taxon>
        <taxon>Quillaja</taxon>
    </lineage>
</organism>
<dbReference type="GO" id="GO:0016020">
    <property type="term" value="C:membrane"/>
    <property type="evidence" value="ECO:0007669"/>
    <property type="project" value="UniProtKB-SubCell"/>
</dbReference>
<feature type="transmembrane region" description="Helical" evidence="10">
    <location>
        <begin position="139"/>
        <end position="162"/>
    </location>
</feature>
<evidence type="ECO:0000256" key="2">
    <source>
        <dbReference type="ARBA" id="ARBA00022448"/>
    </source>
</evidence>
<dbReference type="GO" id="GO:0012505">
    <property type="term" value="C:endomembrane system"/>
    <property type="evidence" value="ECO:0007669"/>
    <property type="project" value="TreeGrafter"/>
</dbReference>
<evidence type="ECO:0000256" key="6">
    <source>
        <dbReference type="ARBA" id="ARBA00022989"/>
    </source>
</evidence>
<gene>
    <name evidence="14" type="ORF">O6P43_015045</name>
</gene>
<accession>A0AAD7PRM3</accession>
<reference evidence="14" key="1">
    <citation type="journal article" date="2023" name="Science">
        <title>Elucidation of the pathway for biosynthesis of saponin adjuvants from the soapbark tree.</title>
        <authorList>
            <person name="Reed J."/>
            <person name="Orme A."/>
            <person name="El-Demerdash A."/>
            <person name="Owen C."/>
            <person name="Martin L.B.B."/>
            <person name="Misra R.C."/>
            <person name="Kikuchi S."/>
            <person name="Rejzek M."/>
            <person name="Martin A.C."/>
            <person name="Harkess A."/>
            <person name="Leebens-Mack J."/>
            <person name="Louveau T."/>
            <person name="Stephenson M.J."/>
            <person name="Osbourn A."/>
        </authorList>
    </citation>
    <scope>NUCLEOTIDE SEQUENCE</scope>
    <source>
        <strain evidence="14">S10</strain>
    </source>
</reference>
<comment type="caution">
    <text evidence="14">The sequence shown here is derived from an EMBL/GenBank/DDBJ whole genome shotgun (WGS) entry which is preliminary data.</text>
</comment>
<evidence type="ECO:0000256" key="7">
    <source>
        <dbReference type="ARBA" id="ARBA00023065"/>
    </source>
</evidence>
<dbReference type="Pfam" id="PF23256">
    <property type="entry name" value="CHX17_2nd"/>
    <property type="match status" value="1"/>
</dbReference>
<keyword evidence="2" id="KW-0813">Transport</keyword>
<dbReference type="InterPro" id="IPR057291">
    <property type="entry name" value="CHX17_2nd"/>
</dbReference>
<evidence type="ECO:0000256" key="5">
    <source>
        <dbReference type="ARBA" id="ARBA00022958"/>
    </source>
</evidence>
<evidence type="ECO:0000256" key="8">
    <source>
        <dbReference type="ARBA" id="ARBA00023136"/>
    </source>
</evidence>
<dbReference type="Pfam" id="PF00999">
    <property type="entry name" value="Na_H_Exchanger"/>
    <property type="match status" value="1"/>
</dbReference>
<keyword evidence="6 10" id="KW-1133">Transmembrane helix</keyword>
<comment type="subcellular location">
    <subcellularLocation>
        <location evidence="1">Membrane</location>
        <topology evidence="1">Multi-pass membrane protein</topology>
    </subcellularLocation>
</comment>
<evidence type="ECO:0000256" key="10">
    <source>
        <dbReference type="SAM" id="Phobius"/>
    </source>
</evidence>
<dbReference type="PANTHER" id="PTHR32468">
    <property type="entry name" value="CATION/H + ANTIPORTER"/>
    <property type="match status" value="1"/>
</dbReference>
<keyword evidence="7" id="KW-0406">Ion transport</keyword>
<dbReference type="GO" id="GO:1902600">
    <property type="term" value="P:proton transmembrane transport"/>
    <property type="evidence" value="ECO:0007669"/>
    <property type="project" value="InterPro"/>
</dbReference>
<feature type="transmembrane region" description="Helical" evidence="10">
    <location>
        <begin position="174"/>
        <end position="195"/>
    </location>
</feature>
<evidence type="ECO:0000256" key="1">
    <source>
        <dbReference type="ARBA" id="ARBA00004141"/>
    </source>
</evidence>
<keyword evidence="4 10" id="KW-0812">Transmembrane</keyword>
<evidence type="ECO:0000313" key="14">
    <source>
        <dbReference type="EMBL" id="KAJ7965398.1"/>
    </source>
</evidence>
<keyword evidence="8 10" id="KW-0472">Membrane</keyword>
<comment type="similarity">
    <text evidence="9">Belongs to the monovalent cation:proton antiporter 2 (CPA2) transporter (TC 2.A.37) family. CHX (TC 2.A.37.4) subfamily.</text>
</comment>
<evidence type="ECO:0000259" key="13">
    <source>
        <dbReference type="Pfam" id="PF23259"/>
    </source>
</evidence>
<dbReference type="GO" id="GO:0015297">
    <property type="term" value="F:antiporter activity"/>
    <property type="evidence" value="ECO:0007669"/>
    <property type="project" value="InterPro"/>
</dbReference>
<dbReference type="InterPro" id="IPR057290">
    <property type="entry name" value="CHX17_C"/>
</dbReference>
<name>A0AAD7PRM3_QUISA</name>
<dbReference type="GO" id="GO:0006813">
    <property type="term" value="P:potassium ion transport"/>
    <property type="evidence" value="ECO:0007669"/>
    <property type="project" value="UniProtKB-KW"/>
</dbReference>
<evidence type="ECO:0000259" key="12">
    <source>
        <dbReference type="Pfam" id="PF23256"/>
    </source>
</evidence>
<evidence type="ECO:0000259" key="11">
    <source>
        <dbReference type="Pfam" id="PF00999"/>
    </source>
</evidence>
<dbReference type="GO" id="GO:0006885">
    <property type="term" value="P:regulation of pH"/>
    <property type="evidence" value="ECO:0007669"/>
    <property type="project" value="TreeGrafter"/>
</dbReference>
<dbReference type="Pfam" id="PF23259">
    <property type="entry name" value="CHX17_C"/>
    <property type="match status" value="1"/>
</dbReference>
<feature type="transmembrane region" description="Helical" evidence="10">
    <location>
        <begin position="207"/>
        <end position="228"/>
    </location>
</feature>
<dbReference type="AlphaFoldDB" id="A0AAD7PRM3"/>
<dbReference type="PANTHER" id="PTHR32468:SF17">
    <property type="entry name" value="CATION_H(+) ANTIPORTER 4"/>
    <property type="match status" value="1"/>
</dbReference>
<evidence type="ECO:0000256" key="3">
    <source>
        <dbReference type="ARBA" id="ARBA00022538"/>
    </source>
</evidence>
<feature type="transmembrane region" description="Helical" evidence="10">
    <location>
        <begin position="107"/>
        <end position="127"/>
    </location>
</feature>
<feature type="transmembrane region" description="Helical" evidence="10">
    <location>
        <begin position="278"/>
        <end position="297"/>
    </location>
</feature>
<evidence type="ECO:0000313" key="15">
    <source>
        <dbReference type="Proteomes" id="UP001163823"/>
    </source>
</evidence>